<sequence>MKLISNADILPQKTSKLMLHCKIVTIYHYLLLNNIEIDYWLLYLLGVRDLLQFGVQKYNETYLWFLYPYNIYSEKELMNVFNIELVKSNMDEINRIKECIDNDEILAIYYDGNIYVNHSENVTGKKLDKDYYNKSVANSFINNSSFGLIIGYDDRKQCFILNIIDIDGTNICIGYNKFFENNLFLEMYFMKLDQSYEATDFDYLGLQRLHNESEKYLIKHDSYLIDEEKQVCEIKGCSSLLALKQELLQSIELFKKYENNQIITKRFSKRLDIMRLFLLKGSNTGFRKELSFSLDYLGKVYDKNSLKQDAAKIAGVGKYWREFTRYLYNVNSKNYNQNPVKYIKGLIKIIDELYINEGQVFLSIKSNTESILN</sequence>
<comment type="caution">
    <text evidence="1">The sequence shown here is derived from an EMBL/GenBank/DDBJ whole genome shotgun (WGS) entry which is preliminary data.</text>
</comment>
<proteinExistence type="predicted"/>
<name>A0ACB5UJV4_9FIRM</name>
<accession>A0ACB5UJV4</accession>
<evidence type="ECO:0000313" key="2">
    <source>
        <dbReference type="Proteomes" id="UP001374599"/>
    </source>
</evidence>
<protein>
    <submittedName>
        <fullName evidence="1">Uncharacterized protein</fullName>
    </submittedName>
</protein>
<reference evidence="1" key="1">
    <citation type="submission" date="2023-09" db="EMBL/GenBank/DDBJ databases">
        <title>Vallitalea sediminicola and Vallitalea maricola sp. nov., anaerobic bacteria isolated from marine sediment.</title>
        <authorList>
            <person name="Hirano S."/>
            <person name="Maeda A."/>
            <person name="Terahara T."/>
            <person name="Mori K."/>
            <person name="Hamada M."/>
            <person name="Matsumoto R."/>
            <person name="Kobayashi T."/>
        </authorList>
    </citation>
    <scope>NUCLEOTIDE SEQUENCE</scope>
    <source>
        <strain evidence="1">AN17-2</strain>
    </source>
</reference>
<dbReference type="EMBL" id="BTPU01000030">
    <property type="protein sequence ID" value="GMQ62813.1"/>
    <property type="molecule type" value="Genomic_DNA"/>
</dbReference>
<evidence type="ECO:0000313" key="1">
    <source>
        <dbReference type="EMBL" id="GMQ62813.1"/>
    </source>
</evidence>
<keyword evidence="2" id="KW-1185">Reference proteome</keyword>
<dbReference type="Proteomes" id="UP001374599">
    <property type="component" value="Unassembled WGS sequence"/>
</dbReference>
<organism evidence="1 2">
    <name type="scientific">Vallitalea maricola</name>
    <dbReference type="NCBI Taxonomy" id="3074433"/>
    <lineage>
        <taxon>Bacteria</taxon>
        <taxon>Bacillati</taxon>
        <taxon>Bacillota</taxon>
        <taxon>Clostridia</taxon>
        <taxon>Lachnospirales</taxon>
        <taxon>Vallitaleaceae</taxon>
        <taxon>Vallitalea</taxon>
    </lineage>
</organism>
<gene>
    <name evidence="1" type="ORF">AN2V17_20450</name>
</gene>